<dbReference type="Gene3D" id="3.20.20.60">
    <property type="entry name" value="Phosphoenolpyruvate-binding domains"/>
    <property type="match status" value="1"/>
</dbReference>
<keyword evidence="3 6" id="KW-0479">Metal-binding</keyword>
<organism evidence="8 9">
    <name type="scientific">Sphingomonas oleivorans</name>
    <dbReference type="NCBI Taxonomy" id="1735121"/>
    <lineage>
        <taxon>Bacteria</taxon>
        <taxon>Pseudomonadati</taxon>
        <taxon>Pseudomonadota</taxon>
        <taxon>Alphaproteobacteria</taxon>
        <taxon>Sphingomonadales</taxon>
        <taxon>Sphingomonadaceae</taxon>
        <taxon>Sphingomonas</taxon>
    </lineage>
</organism>
<dbReference type="InterPro" id="IPR005000">
    <property type="entry name" value="Aldolase/citrate-lyase_domain"/>
</dbReference>
<evidence type="ECO:0000256" key="6">
    <source>
        <dbReference type="PIRSR" id="PIRSR015582-2"/>
    </source>
</evidence>
<evidence type="ECO:0000256" key="5">
    <source>
        <dbReference type="PIRSR" id="PIRSR015582-1"/>
    </source>
</evidence>
<dbReference type="InterPro" id="IPR011206">
    <property type="entry name" value="Citrate_lyase_beta/mcl1/mcl2"/>
</dbReference>
<evidence type="ECO:0000256" key="3">
    <source>
        <dbReference type="ARBA" id="ARBA00022723"/>
    </source>
</evidence>
<keyword evidence="4 6" id="KW-0460">Magnesium</keyword>
<dbReference type="GO" id="GO:0000287">
    <property type="term" value="F:magnesium ion binding"/>
    <property type="evidence" value="ECO:0007669"/>
    <property type="project" value="TreeGrafter"/>
</dbReference>
<dbReference type="RefSeq" id="WP_107967684.1">
    <property type="nucleotide sequence ID" value="NZ_NWBU01000007.1"/>
</dbReference>
<evidence type="ECO:0000313" key="8">
    <source>
        <dbReference type="EMBL" id="PTQ11691.1"/>
    </source>
</evidence>
<reference evidence="8 9" key="1">
    <citation type="submission" date="2017-09" db="EMBL/GenBank/DDBJ databases">
        <title>Sphingomonas panjinensis sp.nov., isolated from oil-contaminated soil.</title>
        <authorList>
            <person name="Wang L."/>
            <person name="Chen L."/>
        </authorList>
    </citation>
    <scope>NUCLEOTIDE SEQUENCE [LARGE SCALE GENOMIC DNA]</scope>
    <source>
        <strain evidence="8 9">FW-11</strain>
    </source>
</reference>
<keyword evidence="9" id="KW-1185">Reference proteome</keyword>
<comment type="caution">
    <text evidence="8">The sequence shown here is derived from an EMBL/GenBank/DDBJ whole genome shotgun (WGS) entry which is preliminary data.</text>
</comment>
<dbReference type="GO" id="GO:0016829">
    <property type="term" value="F:lyase activity"/>
    <property type="evidence" value="ECO:0007669"/>
    <property type="project" value="UniProtKB-KW"/>
</dbReference>
<evidence type="ECO:0000313" key="9">
    <source>
        <dbReference type="Proteomes" id="UP000244162"/>
    </source>
</evidence>
<name>A0A2T5FYU8_9SPHN</name>
<feature type="binding site" evidence="5">
    <location>
        <position position="125"/>
    </location>
    <ligand>
        <name>substrate</name>
    </ligand>
</feature>
<evidence type="ECO:0000256" key="4">
    <source>
        <dbReference type="ARBA" id="ARBA00022842"/>
    </source>
</evidence>
<evidence type="ECO:0000256" key="2">
    <source>
        <dbReference type="ARBA" id="ARBA00005568"/>
    </source>
</evidence>
<dbReference type="EMBL" id="NWBU01000007">
    <property type="protein sequence ID" value="PTQ11691.1"/>
    <property type="molecule type" value="Genomic_DNA"/>
</dbReference>
<dbReference type="PANTHER" id="PTHR32308:SF10">
    <property type="entry name" value="CITRATE LYASE SUBUNIT BETA"/>
    <property type="match status" value="1"/>
</dbReference>
<dbReference type="InterPro" id="IPR040442">
    <property type="entry name" value="Pyrv_kinase-like_dom_sf"/>
</dbReference>
<dbReference type="PANTHER" id="PTHR32308">
    <property type="entry name" value="LYASE BETA SUBUNIT, PUTATIVE (AFU_ORTHOLOGUE AFUA_4G13030)-RELATED"/>
    <property type="match status" value="1"/>
</dbReference>
<keyword evidence="8" id="KW-0456">Lyase</keyword>
<feature type="binding site" evidence="6">
    <location>
        <position position="125"/>
    </location>
    <ligand>
        <name>Mg(2+)</name>
        <dbReference type="ChEBI" id="CHEBI:18420"/>
    </ligand>
</feature>
<feature type="binding site" evidence="6">
    <location>
        <position position="154"/>
    </location>
    <ligand>
        <name>Mg(2+)</name>
        <dbReference type="ChEBI" id="CHEBI:18420"/>
    </ligand>
</feature>
<comment type="similarity">
    <text evidence="2">Belongs to the HpcH/HpaI aldolase family.</text>
</comment>
<dbReference type="InterPro" id="IPR015813">
    <property type="entry name" value="Pyrv/PenolPyrv_kinase-like_dom"/>
</dbReference>
<dbReference type="Pfam" id="PF03328">
    <property type="entry name" value="HpcH_HpaI"/>
    <property type="match status" value="1"/>
</dbReference>
<accession>A0A2T5FYU8</accession>
<protein>
    <submittedName>
        <fullName evidence="8">CoA ester lyase</fullName>
    </submittedName>
</protein>
<dbReference type="SUPFAM" id="SSF51621">
    <property type="entry name" value="Phosphoenolpyruvate/pyruvate domain"/>
    <property type="match status" value="1"/>
</dbReference>
<comment type="cofactor">
    <cofactor evidence="1">
        <name>Mg(2+)</name>
        <dbReference type="ChEBI" id="CHEBI:18420"/>
    </cofactor>
</comment>
<dbReference type="Proteomes" id="UP000244162">
    <property type="component" value="Unassembled WGS sequence"/>
</dbReference>
<dbReference type="OrthoDB" id="9800547at2"/>
<proteinExistence type="inferred from homology"/>
<dbReference type="AlphaFoldDB" id="A0A2T5FYU8"/>
<evidence type="ECO:0000259" key="7">
    <source>
        <dbReference type="Pfam" id="PF03328"/>
    </source>
</evidence>
<gene>
    <name evidence="8" type="ORF">CLG96_09055</name>
</gene>
<feature type="binding site" evidence="5">
    <location>
        <position position="69"/>
    </location>
    <ligand>
        <name>substrate</name>
    </ligand>
</feature>
<feature type="domain" description="HpcH/HpaI aldolase/citrate lyase" evidence="7">
    <location>
        <begin position="8"/>
        <end position="222"/>
    </location>
</feature>
<evidence type="ECO:0000256" key="1">
    <source>
        <dbReference type="ARBA" id="ARBA00001946"/>
    </source>
</evidence>
<dbReference type="PIRSF" id="PIRSF015582">
    <property type="entry name" value="Cit_lyase_B"/>
    <property type="match status" value="1"/>
</dbReference>
<sequence length="288" mass="30782">MQDARPRRSALFLPASNARAIAKARTLPADVLIFDLEDAVAPDAKEAARLNAVEAVRDGGYGDRELVIRVNGLDTRWGEADLAAVAAAGADAVLLPKVNEPEDIAACDAMLDGAGGRMRLWAMIETCAALPRLDAIAATVATTRLGAFVLGTNDLAKEMRAMLTPERTPFLPVLTFAVAAARAHGLAVLDGVCNDFTDIERFRAECAQGRMFGFDGKTLIHPDQIGPCNAIFSPDAEELAWADAVIEAFARPENAGRGAIRVAGRMAELLHLEQARRLRRMAERIAAG</sequence>
<dbReference type="GO" id="GO:0006107">
    <property type="term" value="P:oxaloacetate metabolic process"/>
    <property type="evidence" value="ECO:0007669"/>
    <property type="project" value="TreeGrafter"/>
</dbReference>